<dbReference type="AlphaFoldDB" id="A0A0G1C346"/>
<feature type="non-terminal residue" evidence="1">
    <location>
        <position position="222"/>
    </location>
</feature>
<accession>A0A0G1C346</accession>
<proteinExistence type="predicted"/>
<comment type="caution">
    <text evidence="1">The sequence shown here is derived from an EMBL/GenBank/DDBJ whole genome shotgun (WGS) entry which is preliminary data.</text>
</comment>
<sequence>MSVAEVDQLTGGEFEFTDETRQVIVNCSLLGRFVQHISPFDPRGKPTIRQHKDLKEWEYYQKRINLLTQALPRGWFVAGILLKDFLPAELKEKIEDPRRVDHGLQHFHRLGQNFTTSSIYTPEVVCLPQNDQLDYAVAGFSADVTHDLMQIDTGIKDGHDHAAAVLATGIMLLAQAAGVGLTDRQIALTRLAVYHHSHPERFDQNNLEIPLTGEIMAKHPEF</sequence>
<dbReference type="EMBL" id="LCEW01000027">
    <property type="protein sequence ID" value="KKS79864.1"/>
    <property type="molecule type" value="Genomic_DNA"/>
</dbReference>
<evidence type="ECO:0000313" key="2">
    <source>
        <dbReference type="Proteomes" id="UP000034213"/>
    </source>
</evidence>
<dbReference type="Proteomes" id="UP000034213">
    <property type="component" value="Unassembled WGS sequence"/>
</dbReference>
<gene>
    <name evidence="1" type="ORF">UV54_C0027G0001</name>
</gene>
<name>A0A0G1C346_9BACT</name>
<evidence type="ECO:0000313" key="1">
    <source>
        <dbReference type="EMBL" id="KKS79864.1"/>
    </source>
</evidence>
<protein>
    <submittedName>
        <fullName evidence="1">Uncharacterized protein</fullName>
    </submittedName>
</protein>
<organism evidence="1 2">
    <name type="scientific">Candidatus Beckwithbacteria bacterium GW2011_GWA2_43_10</name>
    <dbReference type="NCBI Taxonomy" id="1618369"/>
    <lineage>
        <taxon>Bacteria</taxon>
        <taxon>Candidatus Beckwithiibacteriota</taxon>
    </lineage>
</organism>
<reference evidence="1 2" key="1">
    <citation type="journal article" date="2015" name="Nature">
        <title>rRNA introns, odd ribosomes, and small enigmatic genomes across a large radiation of phyla.</title>
        <authorList>
            <person name="Brown C.T."/>
            <person name="Hug L.A."/>
            <person name="Thomas B.C."/>
            <person name="Sharon I."/>
            <person name="Castelle C.J."/>
            <person name="Singh A."/>
            <person name="Wilkins M.J."/>
            <person name="Williams K.H."/>
            <person name="Banfield J.F."/>
        </authorList>
    </citation>
    <scope>NUCLEOTIDE SEQUENCE [LARGE SCALE GENOMIC DNA]</scope>
</reference>